<feature type="region of interest" description="Disordered" evidence="10">
    <location>
        <begin position="96"/>
        <end position="162"/>
    </location>
</feature>
<dbReference type="Pfam" id="PF02699">
    <property type="entry name" value="YajC"/>
    <property type="match status" value="1"/>
</dbReference>
<dbReference type="PANTHER" id="PTHR33909:SF1">
    <property type="entry name" value="SEC TRANSLOCON ACCESSORY COMPLEX SUBUNIT YAJC"/>
    <property type="match status" value="1"/>
</dbReference>
<evidence type="ECO:0000256" key="1">
    <source>
        <dbReference type="ARBA" id="ARBA00004162"/>
    </source>
</evidence>
<keyword evidence="9" id="KW-0472">Membrane</keyword>
<dbReference type="AlphaFoldDB" id="A0AB39YDA7"/>
<evidence type="ECO:0000256" key="2">
    <source>
        <dbReference type="ARBA" id="ARBA00006742"/>
    </source>
</evidence>
<evidence type="ECO:0000256" key="8">
    <source>
        <dbReference type="ARBA" id="ARBA00023010"/>
    </source>
</evidence>
<proteinExistence type="inferred from homology"/>
<dbReference type="SMART" id="SM01323">
    <property type="entry name" value="YajC"/>
    <property type="match status" value="1"/>
</dbReference>
<dbReference type="NCBIfam" id="TIGR00739">
    <property type="entry name" value="yajC"/>
    <property type="match status" value="1"/>
</dbReference>
<keyword evidence="8" id="KW-0811">Translocation</keyword>
<evidence type="ECO:0000256" key="6">
    <source>
        <dbReference type="ARBA" id="ARBA00022927"/>
    </source>
</evidence>
<reference evidence="11" key="1">
    <citation type="submission" date="2024-08" db="EMBL/GenBank/DDBJ databases">
        <authorList>
            <person name="Yu S.T."/>
        </authorList>
    </citation>
    <scope>NUCLEOTIDE SEQUENCE</scope>
    <source>
        <strain evidence="11">R33</strain>
    </source>
</reference>
<protein>
    <submittedName>
        <fullName evidence="11">Preprotein translocase subunit YajC</fullName>
    </submittedName>
</protein>
<name>A0AB39YDA7_9ACTN</name>
<keyword evidence="3" id="KW-0813">Transport</keyword>
<dbReference type="GO" id="GO:0005886">
    <property type="term" value="C:plasma membrane"/>
    <property type="evidence" value="ECO:0007669"/>
    <property type="project" value="UniProtKB-SubCell"/>
</dbReference>
<keyword evidence="4" id="KW-1003">Cell membrane</keyword>
<comment type="similarity">
    <text evidence="2">Belongs to the YajC family.</text>
</comment>
<keyword evidence="7" id="KW-1133">Transmembrane helix</keyword>
<accession>A0AB39YDA7</accession>
<evidence type="ECO:0000256" key="10">
    <source>
        <dbReference type="SAM" id="MobiDB-lite"/>
    </source>
</evidence>
<dbReference type="InterPro" id="IPR003849">
    <property type="entry name" value="Preprotein_translocase_YajC"/>
</dbReference>
<sequence>MNLVTLLPFIVLIGAMFLMTRSAKKKQQAAAQMRDHMTPGTGVRTIGGMYATVKEIGDDTVTLEVAPGVHAIYAKNAIGAVLEDAEYNRIVHGAGDDLTIDTPVVPDDASSLTLDKDADKAEDKAEDEAPKLDLGKKDEPKADASDDSEPKDGKADGEAGTK</sequence>
<dbReference type="PANTHER" id="PTHR33909">
    <property type="entry name" value="SEC TRANSLOCON ACCESSORY COMPLEX SUBUNIT YAJC"/>
    <property type="match status" value="1"/>
</dbReference>
<evidence type="ECO:0000256" key="7">
    <source>
        <dbReference type="ARBA" id="ARBA00022989"/>
    </source>
</evidence>
<feature type="compositionally biased region" description="Basic and acidic residues" evidence="10">
    <location>
        <begin position="114"/>
        <end position="162"/>
    </location>
</feature>
<dbReference type="EMBL" id="CP165727">
    <property type="protein sequence ID" value="XDV67107.1"/>
    <property type="molecule type" value="Genomic_DNA"/>
</dbReference>
<evidence type="ECO:0000256" key="9">
    <source>
        <dbReference type="ARBA" id="ARBA00023136"/>
    </source>
</evidence>
<evidence type="ECO:0000256" key="3">
    <source>
        <dbReference type="ARBA" id="ARBA00022448"/>
    </source>
</evidence>
<comment type="subcellular location">
    <subcellularLocation>
        <location evidence="1">Cell membrane</location>
        <topology evidence="1">Single-pass membrane protein</topology>
    </subcellularLocation>
</comment>
<dbReference type="RefSeq" id="WP_369779164.1">
    <property type="nucleotide sequence ID" value="NZ_CP165727.1"/>
</dbReference>
<dbReference type="GO" id="GO:0015031">
    <property type="term" value="P:protein transport"/>
    <property type="evidence" value="ECO:0007669"/>
    <property type="project" value="UniProtKB-KW"/>
</dbReference>
<evidence type="ECO:0000313" key="11">
    <source>
        <dbReference type="EMBL" id="XDV67107.1"/>
    </source>
</evidence>
<evidence type="ECO:0000256" key="4">
    <source>
        <dbReference type="ARBA" id="ARBA00022475"/>
    </source>
</evidence>
<gene>
    <name evidence="11" type="primary">yajC</name>
    <name evidence="11" type="ORF">AB5J51_31395</name>
</gene>
<evidence type="ECO:0000256" key="5">
    <source>
        <dbReference type="ARBA" id="ARBA00022692"/>
    </source>
</evidence>
<keyword evidence="6" id="KW-0653">Protein transport</keyword>
<organism evidence="11">
    <name type="scientific">Streptomyces sp. R33</name>
    <dbReference type="NCBI Taxonomy" id="3238629"/>
    <lineage>
        <taxon>Bacteria</taxon>
        <taxon>Bacillati</taxon>
        <taxon>Actinomycetota</taxon>
        <taxon>Actinomycetes</taxon>
        <taxon>Kitasatosporales</taxon>
        <taxon>Streptomycetaceae</taxon>
        <taxon>Streptomyces</taxon>
    </lineage>
</organism>
<keyword evidence="5" id="KW-0812">Transmembrane</keyword>